<feature type="compositionally biased region" description="Pro residues" evidence="5">
    <location>
        <begin position="93"/>
        <end position="105"/>
    </location>
</feature>
<feature type="compositionally biased region" description="Gly residues" evidence="5">
    <location>
        <begin position="1864"/>
        <end position="1875"/>
    </location>
</feature>
<dbReference type="InterPro" id="IPR021726">
    <property type="entry name" value="THO_THOC2_N"/>
</dbReference>
<evidence type="ECO:0000313" key="10">
    <source>
        <dbReference type="Proteomes" id="UP001221413"/>
    </source>
</evidence>
<feature type="compositionally biased region" description="Polar residues" evidence="5">
    <location>
        <begin position="2365"/>
        <end position="2377"/>
    </location>
</feature>
<feature type="compositionally biased region" description="Polar residues" evidence="5">
    <location>
        <begin position="1941"/>
        <end position="1975"/>
    </location>
</feature>
<feature type="compositionally biased region" description="Basic and acidic residues" evidence="5">
    <location>
        <begin position="1642"/>
        <end position="1680"/>
    </location>
</feature>
<dbReference type="GO" id="GO:0006397">
    <property type="term" value="P:mRNA processing"/>
    <property type="evidence" value="ECO:0007669"/>
    <property type="project" value="InterPro"/>
</dbReference>
<feature type="compositionally biased region" description="Pro residues" evidence="5">
    <location>
        <begin position="508"/>
        <end position="517"/>
    </location>
</feature>
<keyword evidence="4" id="KW-0539">Nucleus</keyword>
<feature type="compositionally biased region" description="Basic and acidic residues" evidence="5">
    <location>
        <begin position="1708"/>
        <end position="1741"/>
    </location>
</feature>
<feature type="compositionally biased region" description="Basic and acidic residues" evidence="5">
    <location>
        <begin position="2342"/>
        <end position="2355"/>
    </location>
</feature>
<feature type="compositionally biased region" description="Polar residues" evidence="5">
    <location>
        <begin position="67"/>
        <end position="90"/>
    </location>
</feature>
<feature type="compositionally biased region" description="Basic residues" evidence="5">
    <location>
        <begin position="1"/>
        <end position="11"/>
    </location>
</feature>
<evidence type="ECO:0000256" key="2">
    <source>
        <dbReference type="ARBA" id="ARBA00007857"/>
    </source>
</evidence>
<feature type="compositionally biased region" description="Basic and acidic residues" evidence="5">
    <location>
        <begin position="2181"/>
        <end position="2224"/>
    </location>
</feature>
<dbReference type="PANTHER" id="PTHR21597">
    <property type="entry name" value="THO2 PROTEIN"/>
    <property type="match status" value="1"/>
</dbReference>
<feature type="region of interest" description="Disordered" evidence="5">
    <location>
        <begin position="1"/>
        <end position="105"/>
    </location>
</feature>
<feature type="compositionally biased region" description="Basic and acidic residues" evidence="5">
    <location>
        <begin position="2015"/>
        <end position="2035"/>
    </location>
</feature>
<feature type="compositionally biased region" description="Gly residues" evidence="5">
    <location>
        <begin position="2285"/>
        <end position="2307"/>
    </location>
</feature>
<evidence type="ECO:0000256" key="1">
    <source>
        <dbReference type="ARBA" id="ARBA00004123"/>
    </source>
</evidence>
<feature type="compositionally biased region" description="Low complexity" evidence="5">
    <location>
        <begin position="2308"/>
        <end position="2322"/>
    </location>
</feature>
<dbReference type="GO" id="GO:0003729">
    <property type="term" value="F:mRNA binding"/>
    <property type="evidence" value="ECO:0007669"/>
    <property type="project" value="TreeGrafter"/>
</dbReference>
<dbReference type="GO" id="GO:0000445">
    <property type="term" value="C:THO complex part of transcription export complex"/>
    <property type="evidence" value="ECO:0007669"/>
    <property type="project" value="TreeGrafter"/>
</dbReference>
<evidence type="ECO:0000313" key="9">
    <source>
        <dbReference type="EMBL" id="KAJ6257516.1"/>
    </source>
</evidence>
<dbReference type="Pfam" id="PF11262">
    <property type="entry name" value="Tho2"/>
    <property type="match status" value="1"/>
</dbReference>
<evidence type="ECO:0000259" key="8">
    <source>
        <dbReference type="Pfam" id="PF16134"/>
    </source>
</evidence>
<comment type="subcellular location">
    <subcellularLocation>
        <location evidence="1">Nucleus</location>
    </subcellularLocation>
</comment>
<gene>
    <name evidence="9" type="ORF">Dda_7301</name>
</gene>
<feature type="compositionally biased region" description="Polar residues" evidence="5">
    <location>
        <begin position="1590"/>
        <end position="1602"/>
    </location>
</feature>
<name>A0AAD6NFG4_DREDA</name>
<feature type="compositionally biased region" description="Gly residues" evidence="5">
    <location>
        <begin position="2161"/>
        <end position="2176"/>
    </location>
</feature>
<comment type="caution">
    <text evidence="9">The sequence shown here is derived from an EMBL/GenBank/DDBJ whole genome shotgun (WGS) entry which is preliminary data.</text>
</comment>
<organism evidence="9 10">
    <name type="scientific">Drechslerella dactyloides</name>
    <name type="common">Nematode-trapping fungus</name>
    <name type="synonym">Arthrobotrys dactyloides</name>
    <dbReference type="NCBI Taxonomy" id="74499"/>
    <lineage>
        <taxon>Eukaryota</taxon>
        <taxon>Fungi</taxon>
        <taxon>Dikarya</taxon>
        <taxon>Ascomycota</taxon>
        <taxon>Pezizomycotina</taxon>
        <taxon>Orbiliomycetes</taxon>
        <taxon>Orbiliales</taxon>
        <taxon>Orbiliaceae</taxon>
        <taxon>Drechslerella</taxon>
    </lineage>
</organism>
<feature type="compositionally biased region" description="Basic and acidic residues" evidence="5">
    <location>
        <begin position="1777"/>
        <end position="1805"/>
    </location>
</feature>
<dbReference type="EMBL" id="JAQGDS010000010">
    <property type="protein sequence ID" value="KAJ6257516.1"/>
    <property type="molecule type" value="Genomic_DNA"/>
</dbReference>
<dbReference type="InterPro" id="IPR032302">
    <property type="entry name" value="THOC2_N"/>
</dbReference>
<feature type="compositionally biased region" description="Gly residues" evidence="5">
    <location>
        <begin position="2225"/>
        <end position="2234"/>
    </location>
</feature>
<feature type="compositionally biased region" description="Polar residues" evidence="5">
    <location>
        <begin position="1140"/>
        <end position="1152"/>
    </location>
</feature>
<reference evidence="9" key="1">
    <citation type="submission" date="2023-01" db="EMBL/GenBank/DDBJ databases">
        <title>The chitinases involved in constricting ring structure development in the nematode-trapping fungus Drechslerella dactyloides.</title>
        <authorList>
            <person name="Wang R."/>
            <person name="Zhang L."/>
            <person name="Tang P."/>
            <person name="Li S."/>
            <person name="Liang L."/>
        </authorList>
    </citation>
    <scope>NUCLEOTIDE SEQUENCE</scope>
    <source>
        <strain evidence="9">YMF1.00031</strain>
    </source>
</reference>
<sequence length="2404" mass="266620">MPPGGGKRKRGHVGDYYQSSPGHERRPPPPRDQDQQNQNRRMQNPNRGGRGGSNYSDRGGPGRHQQSRPGSSQSNAQSPRGNNYAQSHQFQAPPIPTPAPPRMAAPSPVPVVPIVPPTPQAPEINSSAGSSKLWEHITPARLETWSAGGQAEVVAEIVTTAATGNYINTMVIIQEVIQAGLDGRIAPGLAATVFIDSIKSNRDASDDGAETTTALKIPDLLLDTIPLYDCTNNLTMMVAPLIPDYISRGEARLQLQDNLLVALSLVSTSFKSRQIKVQTNMLYRVQKYNLSREESEGFSKLITEVFMAGYSAGPLERVGETLDNVRSLIGCFDLDPNRVLDIILDVFANGVVANYRFFIQLLKESEWWPTNTASPEDNPLFKDDDFFDRLERDGFKALVQDKDGVDLLTRRGGNKVAAQLIGFKFKFYTMNGLDLDSTSNQLPDNLVAMTAILLKIGFISFMDLYPHLAPDDDTMNQDFVAWKKENDSKGRAGAMNALMMASVLPDDTVPPPRPGQGPAPVEATAKPVEETKPEEPEEPAQKPKNQKLLLLKALLAAGSLPEALFLLGKYPKIAYPHPEVAENLHRILHHCIDEVYRPLQPAQDYDVGAKRIISSDPALKSAAAPRQPLVPAPPIKVTKYLLPFYPAKDGDPNREYRYFWDPEWTLDLPVCRTERDVRLLCLPLIKGFSGTRLANDVKLMSKLIRIGMAAVKEHGPRSAVGKGWGEVVRVLLLPALSVSGSNSSIGNEIFHLMELYPLEARFDMYGFWVTTAPRLFPEVKSKSLETTKDTKNLLKRLSTANVRDMARKISKISYSNPVTVFTVIISQIESYDNLIECVVDSARHFSRMGFDAFTYSILVKMSEDRGRMQQDGLLVSKWLQALATFCGRLYKRYPELDPHPILLYIAKKLKKRNSSDLIVLQEMIKSMAGIVGESNLSDVQIMGLYGSENLRAKILSQLGDKRYSSRDSAKRLASALVDHGLAGELLVLLAQERKMCMFRKDVENAPIKVVGNMYDEINSVINMYMDMLNYTLDFDQWSKSVPTVDKFILEYRIEPQIAWFFCRAHVRELLKREGMPFPDDEKKGSTLKELQSSQRKEAPQDTKSKTDKNVDADGEVVMADANAETADQPKDEDVAMADNPTPSAEETKNSPFSPLMLDLMERLRPSLPDDVWTKISLSFYTTFWQLSIYELHCPITPYDEEIKLLNNELVRVIPDKNMSAHSRKRESDRLRNQADRLSQDMKMQIRLQMSTVKRINRESQHWFAADQFHATKLPIQILQFCILPRLVLSPHDASFCAKFIKRMHVSGTPKFWTFLLYDTIFEKHHLEATIFMSTEREVENYGRFLAEIMADFTTWHKNKASFEKECHGKGNLPGFAKTWGGNLLDYEDFRRVLYKWHKQLHAALKACLNHSEYMHVRNATIVLKHLNKSFPAVDWIGKNLIERVQQLSKTEKREDLKITTTALLSLLKKKEKDWVPVQQFQLSVADANAKSPAVLPTSTGGTPVPTTQDAAAASSASLNPSAIPFKPNTPTSTASAQQQITVHTKSNKEVEDGEIDDFPSAKSDGKGDATSSVSGLTPMAPKAVKEISGRSPTPHSRSGTPTRDSRVRSDSRAPAPLGNELAPGSSQEEKKGSSPRPVELFPAKDQRDNRDSRRDDQSRGSGPAKHEDQRRERANSRVEPKNALPQPPSSLPAKPNTPMPPMVRPSAHRAENDNNRGRPDNRESRGGQETRRHPSPRRENRNMPPHQLPDLIDELNAKNTQQQQRGGGRPSGQRPGSDYRSRSPDASRKRLDAPQDQRVDNHSEYPRPPAGPRGEVDRGRQSHGRDSFGGGNRLQHGPSEHGRLNMDPNHGRLNPPESGIPSGPRGGRQSGGGPQNSGYQGSSNMNGPRPGRTSLTLNNRVPGGSGPSGPPPPNSSPNAPPPNSNTIPIHPDRARVFGRDSTGSLPPVNTNLQSSGGPQAHGRSSSGTSPTSNVHPSRLPVIGQAVVENTAPSGPRNELPSPTGPGNRGQLPHGGGRDPRRDSMDQHHDRRRARDMQNILSGGSGAPSPGGNTAVDQGQRRRGRSNTHTQPGPPQSAPPANHGPIGQSAGGSTGGGSDDGRRRDRDRDREPRDNRDNRDRERDRDRDREREPRDRGERGDRERDSREPRDQRKTNERGNERGGGGGNSNQQGGGGPSNRDGGNRDRDRDRDREMRDRDREREMRDRDRERDRDRDRERDPRDNNRGGGSGGGGGEMRDHGRDNRDRDRDRGDRNRERDPNRGGDREWDERARRDNQSGGNNNNNNGGGGGGNQRQGGNSGGSGGPNQGQGSPSGPNNGPGPNQHGQKRPHPQAMGGPTGLNDEIRRRHRELEMKTARPYHLPPARQQQQNGGNSQPATPVKNRKRKSSSGSAESASKRAKTTPT</sequence>
<feature type="domain" description="THO complex subunit 2 N-terminal" evidence="8">
    <location>
        <begin position="137"/>
        <end position="807"/>
    </location>
</feature>
<feature type="compositionally biased region" description="Basic and acidic residues" evidence="5">
    <location>
        <begin position="1075"/>
        <end position="1086"/>
    </location>
</feature>
<dbReference type="InterPro" id="IPR021418">
    <property type="entry name" value="THO_THOC2_C"/>
</dbReference>
<feature type="compositionally biased region" description="Basic and acidic residues" evidence="5">
    <location>
        <begin position="2098"/>
        <end position="2160"/>
    </location>
</feature>
<evidence type="ECO:0000259" key="7">
    <source>
        <dbReference type="Pfam" id="PF11732"/>
    </source>
</evidence>
<feature type="compositionally biased region" description="Basic and acidic residues" evidence="5">
    <location>
        <begin position="2235"/>
        <end position="2275"/>
    </location>
</feature>
<feature type="compositionally biased region" description="Basic and acidic residues" evidence="5">
    <location>
        <begin position="1094"/>
        <end position="1111"/>
    </location>
</feature>
<feature type="compositionally biased region" description="Basic and acidic residues" evidence="5">
    <location>
        <begin position="22"/>
        <end position="34"/>
    </location>
</feature>
<evidence type="ECO:0000256" key="5">
    <source>
        <dbReference type="SAM" id="MobiDB-lite"/>
    </source>
</evidence>
<accession>A0AAD6NFG4</accession>
<dbReference type="InterPro" id="IPR040007">
    <property type="entry name" value="Tho2"/>
</dbReference>
<proteinExistence type="inferred from homology"/>
<feature type="compositionally biased region" description="Gly residues" evidence="5">
    <location>
        <begin position="2088"/>
        <end position="2097"/>
    </location>
</feature>
<feature type="domain" description="THO complex subunitTHOC2 C-terminal" evidence="6">
    <location>
        <begin position="1172"/>
        <end position="1467"/>
    </location>
</feature>
<evidence type="ECO:0000259" key="6">
    <source>
        <dbReference type="Pfam" id="PF11262"/>
    </source>
</evidence>
<feature type="region of interest" description="Disordered" evidence="5">
    <location>
        <begin position="1492"/>
        <end position="2404"/>
    </location>
</feature>
<feature type="compositionally biased region" description="Basic and acidic residues" evidence="5">
    <location>
        <begin position="1814"/>
        <end position="1826"/>
    </location>
</feature>
<feature type="compositionally biased region" description="Low complexity" evidence="5">
    <location>
        <begin position="1496"/>
        <end position="1517"/>
    </location>
</feature>
<keyword evidence="10" id="KW-1185">Reference proteome</keyword>
<feature type="compositionally biased region" description="Pro residues" evidence="5">
    <location>
        <begin position="1908"/>
        <end position="1923"/>
    </location>
</feature>
<feature type="compositionally biased region" description="Pro residues" evidence="5">
    <location>
        <begin position="1685"/>
        <end position="1703"/>
    </location>
</feature>
<feature type="region of interest" description="Disordered" evidence="5">
    <location>
        <begin position="1075"/>
        <end position="1152"/>
    </location>
</feature>
<evidence type="ECO:0000256" key="4">
    <source>
        <dbReference type="ARBA" id="ARBA00023242"/>
    </source>
</evidence>
<feature type="compositionally biased region" description="Polar residues" evidence="5">
    <location>
        <begin position="1528"/>
        <end position="1544"/>
    </location>
</feature>
<dbReference type="Proteomes" id="UP001221413">
    <property type="component" value="Unassembled WGS sequence"/>
</dbReference>
<dbReference type="Pfam" id="PF16134">
    <property type="entry name" value="THOC2_N"/>
    <property type="match status" value="1"/>
</dbReference>
<protein>
    <recommendedName>
        <fullName evidence="3">THO complex subunit 2</fullName>
    </recommendedName>
</protein>
<dbReference type="PANTHER" id="PTHR21597:SF0">
    <property type="entry name" value="THO COMPLEX SUBUNIT 2"/>
    <property type="match status" value="1"/>
</dbReference>
<feature type="region of interest" description="Disordered" evidence="5">
    <location>
        <begin position="506"/>
        <end position="544"/>
    </location>
</feature>
<dbReference type="Pfam" id="PF11732">
    <property type="entry name" value="Thoc2"/>
    <property type="match status" value="1"/>
</dbReference>
<dbReference type="GO" id="GO:0006406">
    <property type="term" value="P:mRNA export from nucleus"/>
    <property type="evidence" value="ECO:0007669"/>
    <property type="project" value="InterPro"/>
</dbReference>
<feature type="compositionally biased region" description="Low complexity" evidence="5">
    <location>
        <begin position="35"/>
        <end position="47"/>
    </location>
</feature>
<comment type="similarity">
    <text evidence="2">Belongs to the THOC2 family.</text>
</comment>
<feature type="domain" description="THO complex subunitTHOC2 N-terminal" evidence="7">
    <location>
        <begin position="809"/>
        <end position="883"/>
    </location>
</feature>
<evidence type="ECO:0000256" key="3">
    <source>
        <dbReference type="ARBA" id="ARBA00019596"/>
    </source>
</evidence>